<feature type="region of interest" description="Disordered" evidence="1">
    <location>
        <begin position="61"/>
        <end position="85"/>
    </location>
</feature>
<comment type="caution">
    <text evidence="2">The sequence shown here is derived from an EMBL/GenBank/DDBJ whole genome shotgun (WGS) entry which is preliminary data.</text>
</comment>
<organism evidence="2 3">
    <name type="scientific">Ancylostoma ceylanicum</name>
    <dbReference type="NCBI Taxonomy" id="53326"/>
    <lineage>
        <taxon>Eukaryota</taxon>
        <taxon>Metazoa</taxon>
        <taxon>Ecdysozoa</taxon>
        <taxon>Nematoda</taxon>
        <taxon>Chromadorea</taxon>
        <taxon>Rhabditida</taxon>
        <taxon>Rhabditina</taxon>
        <taxon>Rhabditomorpha</taxon>
        <taxon>Strongyloidea</taxon>
        <taxon>Ancylostomatidae</taxon>
        <taxon>Ancylostomatinae</taxon>
        <taxon>Ancylostoma</taxon>
    </lineage>
</organism>
<gene>
    <name evidence="2" type="primary">Acey_s0134.g1857</name>
    <name evidence="2" type="ORF">Y032_0134g1857</name>
</gene>
<dbReference type="EMBL" id="JARK01001470">
    <property type="protein sequence ID" value="EYB98103.1"/>
    <property type="molecule type" value="Genomic_DNA"/>
</dbReference>
<proteinExistence type="predicted"/>
<keyword evidence="3" id="KW-1185">Reference proteome</keyword>
<protein>
    <submittedName>
        <fullName evidence="2">Uncharacterized protein</fullName>
    </submittedName>
</protein>
<name>A0A016T577_9BILA</name>
<sequence length="110" mass="12510">MKVLKVYCDVDEEVAYLSINHEQLCGVERSHFFVPTQYFTLRSRFISACFVGKAYRERHSRLPLPRLQHPRGEGEPSPNNHSARPRRVDVAAAGVTLVSDFPCMCGVLTF</sequence>
<evidence type="ECO:0000256" key="1">
    <source>
        <dbReference type="SAM" id="MobiDB-lite"/>
    </source>
</evidence>
<evidence type="ECO:0000313" key="3">
    <source>
        <dbReference type="Proteomes" id="UP000024635"/>
    </source>
</evidence>
<dbReference type="AlphaFoldDB" id="A0A016T577"/>
<evidence type="ECO:0000313" key="2">
    <source>
        <dbReference type="EMBL" id="EYB98103.1"/>
    </source>
</evidence>
<accession>A0A016T577</accession>
<reference evidence="3" key="1">
    <citation type="journal article" date="2015" name="Nat. Genet.">
        <title>The genome and transcriptome of the zoonotic hookworm Ancylostoma ceylanicum identify infection-specific gene families.</title>
        <authorList>
            <person name="Schwarz E.M."/>
            <person name="Hu Y."/>
            <person name="Antoshechkin I."/>
            <person name="Miller M.M."/>
            <person name="Sternberg P.W."/>
            <person name="Aroian R.V."/>
        </authorList>
    </citation>
    <scope>NUCLEOTIDE SEQUENCE</scope>
    <source>
        <strain evidence="3">HY135</strain>
    </source>
</reference>
<dbReference type="Proteomes" id="UP000024635">
    <property type="component" value="Unassembled WGS sequence"/>
</dbReference>